<accession>A0ABY3HPL8</accession>
<organism evidence="2 3">
    <name type="scientific">Algoriphagus ratkowskyi</name>
    <dbReference type="NCBI Taxonomy" id="57028"/>
    <lineage>
        <taxon>Bacteria</taxon>
        <taxon>Pseudomonadati</taxon>
        <taxon>Bacteroidota</taxon>
        <taxon>Cytophagia</taxon>
        <taxon>Cytophagales</taxon>
        <taxon>Cyclobacteriaceae</taxon>
        <taxon>Algoriphagus</taxon>
    </lineage>
</organism>
<sequence length="312" mass="36654">MGGACFAESRKCVLKKAVCLNSSRQRERRKAELIQELRQSHALSYLLVHAGMARSTFYYHLKQSRKPDKHLEAKKDILRVYHAHHGRMGYRRIKLELRKQGRIINHKTVLKLMQELGIKSLVRAKKYRSYKGEQGKVAPNLLNQNFKATLPDQKWATDITEFKVTDKKLYLSPIIDLFNGEVISYTMTESPRIKPVVDMVEQLESRKPEDKPVILHSDQGWHYQMLIYQEALKRKNIIPSMSRKGNCLDNAVIENFFGTLKCELFYLREYKSISQLKKDIKEYIHYYNHTRIRLNLNGMSPINYRIHSLNST</sequence>
<reference evidence="2 3" key="1">
    <citation type="submission" date="2019-08" db="EMBL/GenBank/DDBJ databases">
        <title>Genome of Algoriphagus ratkowskyi IC026.</title>
        <authorList>
            <person name="Bowman J.P."/>
        </authorList>
    </citation>
    <scope>NUCLEOTIDE SEQUENCE [LARGE SCALE GENOMIC DNA]</scope>
    <source>
        <strain evidence="2 3">IC026</strain>
    </source>
</reference>
<dbReference type="InterPro" id="IPR012337">
    <property type="entry name" value="RNaseH-like_sf"/>
</dbReference>
<comment type="caution">
    <text evidence="2">The sequence shown here is derived from an EMBL/GenBank/DDBJ whole genome shotgun (WGS) entry which is preliminary data.</text>
</comment>
<name>A0ABY3HPL8_9BACT</name>
<protein>
    <submittedName>
        <fullName evidence="2">IS3 family transposase</fullName>
    </submittedName>
</protein>
<keyword evidence="3" id="KW-1185">Reference proteome</keyword>
<dbReference type="PROSITE" id="PS50994">
    <property type="entry name" value="INTEGRASE"/>
    <property type="match status" value="1"/>
</dbReference>
<dbReference type="InterPro" id="IPR050900">
    <property type="entry name" value="Transposase_IS3/IS150/IS904"/>
</dbReference>
<dbReference type="Pfam" id="PF13276">
    <property type="entry name" value="HTH_21"/>
    <property type="match status" value="1"/>
</dbReference>
<dbReference type="InterPro" id="IPR001584">
    <property type="entry name" value="Integrase_cat-core"/>
</dbReference>
<dbReference type="EMBL" id="VORV01000007">
    <property type="protein sequence ID" value="TXD77368.1"/>
    <property type="molecule type" value="Genomic_DNA"/>
</dbReference>
<evidence type="ECO:0000313" key="3">
    <source>
        <dbReference type="Proteomes" id="UP000321927"/>
    </source>
</evidence>
<evidence type="ECO:0000313" key="2">
    <source>
        <dbReference type="EMBL" id="TXD77368.1"/>
    </source>
</evidence>
<dbReference type="SUPFAM" id="SSF53098">
    <property type="entry name" value="Ribonuclease H-like"/>
    <property type="match status" value="1"/>
</dbReference>
<dbReference type="Proteomes" id="UP000321927">
    <property type="component" value="Unassembled WGS sequence"/>
</dbReference>
<dbReference type="Pfam" id="PF13333">
    <property type="entry name" value="rve_2"/>
    <property type="match status" value="1"/>
</dbReference>
<evidence type="ECO:0000259" key="1">
    <source>
        <dbReference type="PROSITE" id="PS50994"/>
    </source>
</evidence>
<dbReference type="PANTHER" id="PTHR46889">
    <property type="entry name" value="TRANSPOSASE INSF FOR INSERTION SEQUENCE IS3B-RELATED"/>
    <property type="match status" value="1"/>
</dbReference>
<feature type="domain" description="Integrase catalytic" evidence="1">
    <location>
        <begin position="147"/>
        <end position="309"/>
    </location>
</feature>
<dbReference type="InterPro" id="IPR036397">
    <property type="entry name" value="RNaseH_sf"/>
</dbReference>
<dbReference type="RefSeq" id="WP_111357109.1">
    <property type="nucleotide sequence ID" value="NZ_MSSV01000007.1"/>
</dbReference>
<dbReference type="InterPro" id="IPR048020">
    <property type="entry name" value="Transpos_IS3"/>
</dbReference>
<dbReference type="InterPro" id="IPR025948">
    <property type="entry name" value="HTH-like_dom"/>
</dbReference>
<gene>
    <name evidence="2" type="ORF">ESW18_11205</name>
</gene>
<dbReference type="NCBIfam" id="NF033516">
    <property type="entry name" value="transpos_IS3"/>
    <property type="match status" value="1"/>
</dbReference>
<dbReference type="PANTHER" id="PTHR46889:SF4">
    <property type="entry name" value="TRANSPOSASE INSO FOR INSERTION SEQUENCE ELEMENT IS911B-RELATED"/>
    <property type="match status" value="1"/>
</dbReference>
<dbReference type="Pfam" id="PF00665">
    <property type="entry name" value="rve"/>
    <property type="match status" value="1"/>
</dbReference>
<dbReference type="Gene3D" id="3.30.420.10">
    <property type="entry name" value="Ribonuclease H-like superfamily/Ribonuclease H"/>
    <property type="match status" value="1"/>
</dbReference>
<proteinExistence type="predicted"/>